<evidence type="ECO:0000313" key="2">
    <source>
        <dbReference type="Proteomes" id="UP001234989"/>
    </source>
</evidence>
<protein>
    <submittedName>
        <fullName evidence="1">Uncharacterized protein</fullName>
    </submittedName>
</protein>
<dbReference type="Proteomes" id="UP001234989">
    <property type="component" value="Chromosome 12"/>
</dbReference>
<dbReference type="EMBL" id="CP133623">
    <property type="protein sequence ID" value="WMV58761.1"/>
    <property type="molecule type" value="Genomic_DNA"/>
</dbReference>
<gene>
    <name evidence="1" type="ORF">MTR67_052146</name>
</gene>
<sequence length="201" mass="22850">MLQLLQMKGLFGGLSHEDPHDHIQNIVDVCGPLSFKNIIQESFRLYLFPVSLMGKATKWLTKLPRDSITSGRSSPRYFMKGFSLLQRWLSRGIFRTSSESMANLSMRHGEGSKSCCSNVQLMGYRKMCYCNISTGALTWSTKTKEQMKRNQERDENMDKMMAQMDLLMKHVTGNGCKAMNVVGINSGVNPDKAHFEAMYNE</sequence>
<keyword evidence="2" id="KW-1185">Reference proteome</keyword>
<proteinExistence type="predicted"/>
<name>A0AAF0V8L2_SOLVR</name>
<organism evidence="1 2">
    <name type="scientific">Solanum verrucosum</name>
    <dbReference type="NCBI Taxonomy" id="315347"/>
    <lineage>
        <taxon>Eukaryota</taxon>
        <taxon>Viridiplantae</taxon>
        <taxon>Streptophyta</taxon>
        <taxon>Embryophyta</taxon>
        <taxon>Tracheophyta</taxon>
        <taxon>Spermatophyta</taxon>
        <taxon>Magnoliopsida</taxon>
        <taxon>eudicotyledons</taxon>
        <taxon>Gunneridae</taxon>
        <taxon>Pentapetalae</taxon>
        <taxon>asterids</taxon>
        <taxon>lamiids</taxon>
        <taxon>Solanales</taxon>
        <taxon>Solanaceae</taxon>
        <taxon>Solanoideae</taxon>
        <taxon>Solaneae</taxon>
        <taxon>Solanum</taxon>
    </lineage>
</organism>
<reference evidence="1" key="1">
    <citation type="submission" date="2023-08" db="EMBL/GenBank/DDBJ databases">
        <title>A de novo genome assembly of Solanum verrucosum Schlechtendal, a Mexican diploid species geographically isolated from the other diploid A-genome species in potato relatives.</title>
        <authorList>
            <person name="Hosaka K."/>
        </authorList>
    </citation>
    <scope>NUCLEOTIDE SEQUENCE</scope>
    <source>
        <tissue evidence="1">Young leaves</tissue>
    </source>
</reference>
<dbReference type="AlphaFoldDB" id="A0AAF0V8L2"/>
<accession>A0AAF0V8L2</accession>
<evidence type="ECO:0000313" key="1">
    <source>
        <dbReference type="EMBL" id="WMV58761.1"/>
    </source>
</evidence>